<comment type="similarity">
    <text evidence="2">Belongs to the beta-eliminating lyase family.</text>
</comment>
<keyword evidence="5" id="KW-0456">Lyase</keyword>
<dbReference type="RefSeq" id="WP_230439061.1">
    <property type="nucleotide sequence ID" value="NZ_CP087715.1"/>
</dbReference>
<dbReference type="Gene3D" id="3.90.1150.10">
    <property type="entry name" value="Aspartate Aminotransferase, domain 1"/>
    <property type="match status" value="1"/>
</dbReference>
<feature type="domain" description="Aromatic amino acid beta-eliminating lyase/threonine aldolase" evidence="6">
    <location>
        <begin position="46"/>
        <end position="419"/>
    </location>
</feature>
<dbReference type="PANTHER" id="PTHR32325">
    <property type="entry name" value="BETA-ELIMINATING LYASE-LIKE PROTEIN-RELATED"/>
    <property type="match status" value="1"/>
</dbReference>
<evidence type="ECO:0000256" key="2">
    <source>
        <dbReference type="ARBA" id="ARBA00009721"/>
    </source>
</evidence>
<evidence type="ECO:0000259" key="6">
    <source>
        <dbReference type="Pfam" id="PF01212"/>
    </source>
</evidence>
<keyword evidence="4" id="KW-0663">Pyridoxal phosphate</keyword>
<dbReference type="Pfam" id="PF01212">
    <property type="entry name" value="Beta_elim_lyase"/>
    <property type="match status" value="1"/>
</dbReference>
<dbReference type="InterPro" id="IPR015421">
    <property type="entry name" value="PyrdxlP-dep_Trfase_major"/>
</dbReference>
<dbReference type="EMBL" id="JBHTLR010000023">
    <property type="protein sequence ID" value="MFD1218120.1"/>
    <property type="molecule type" value="Genomic_DNA"/>
</dbReference>
<organism evidence="7 8">
    <name type="scientific">Microbulbifer celer</name>
    <dbReference type="NCBI Taxonomy" id="435905"/>
    <lineage>
        <taxon>Bacteria</taxon>
        <taxon>Pseudomonadati</taxon>
        <taxon>Pseudomonadota</taxon>
        <taxon>Gammaproteobacteria</taxon>
        <taxon>Cellvibrionales</taxon>
        <taxon>Microbulbiferaceae</taxon>
        <taxon>Microbulbifer</taxon>
    </lineage>
</organism>
<reference evidence="8" key="1">
    <citation type="journal article" date="2019" name="Int. J. Syst. Evol. Microbiol.">
        <title>The Global Catalogue of Microorganisms (GCM) 10K type strain sequencing project: providing services to taxonomists for standard genome sequencing and annotation.</title>
        <authorList>
            <consortium name="The Broad Institute Genomics Platform"/>
            <consortium name="The Broad Institute Genome Sequencing Center for Infectious Disease"/>
            <person name="Wu L."/>
            <person name="Ma J."/>
        </authorList>
    </citation>
    <scope>NUCLEOTIDE SEQUENCE [LARGE SCALE GENOMIC DNA]</scope>
    <source>
        <strain evidence="8">CCUG 54356</strain>
    </source>
</reference>
<evidence type="ECO:0000256" key="4">
    <source>
        <dbReference type="ARBA" id="ARBA00022898"/>
    </source>
</evidence>
<dbReference type="PANTHER" id="PTHR32325:SF4">
    <property type="entry name" value="TRYPTOPHANASE"/>
    <property type="match status" value="1"/>
</dbReference>
<name>A0ABW3UC25_9GAMM</name>
<dbReference type="InterPro" id="IPR001597">
    <property type="entry name" value="ArAA_b-elim_lyase/Thr_aldolase"/>
</dbReference>
<dbReference type="InterPro" id="IPR015424">
    <property type="entry name" value="PyrdxlP-dep_Trfase"/>
</dbReference>
<protein>
    <submittedName>
        <fullName evidence="7">Tryptophanase</fullName>
    </submittedName>
</protein>
<comment type="cofactor">
    <cofactor evidence="1">
        <name>pyridoxal 5'-phosphate</name>
        <dbReference type="ChEBI" id="CHEBI:597326"/>
    </cofactor>
</comment>
<dbReference type="Proteomes" id="UP001597264">
    <property type="component" value="Unassembled WGS sequence"/>
</dbReference>
<accession>A0ABW3UC25</accession>
<dbReference type="Gene3D" id="3.40.640.10">
    <property type="entry name" value="Type I PLP-dependent aspartate aminotransferase-like (Major domain)"/>
    <property type="match status" value="1"/>
</dbReference>
<gene>
    <name evidence="7" type="ORF">ACFQ2X_16085</name>
</gene>
<dbReference type="NCBIfam" id="NF009709">
    <property type="entry name" value="PRK13238.1"/>
    <property type="match status" value="1"/>
</dbReference>
<dbReference type="PIRSF" id="PIRSF001386">
    <property type="entry name" value="Trpase"/>
    <property type="match status" value="1"/>
</dbReference>
<comment type="subunit">
    <text evidence="3">Homotetramer.</text>
</comment>
<evidence type="ECO:0000313" key="8">
    <source>
        <dbReference type="Proteomes" id="UP001597264"/>
    </source>
</evidence>
<proteinExistence type="inferred from homology"/>
<evidence type="ECO:0000256" key="3">
    <source>
        <dbReference type="ARBA" id="ARBA00011881"/>
    </source>
</evidence>
<keyword evidence="8" id="KW-1185">Reference proteome</keyword>
<dbReference type="InterPro" id="IPR015422">
    <property type="entry name" value="PyrdxlP-dep_Trfase_small"/>
</dbReference>
<dbReference type="InterPro" id="IPR011166">
    <property type="entry name" value="Beta-eliminating_lyase"/>
</dbReference>
<evidence type="ECO:0000256" key="5">
    <source>
        <dbReference type="ARBA" id="ARBA00023239"/>
    </source>
</evidence>
<comment type="caution">
    <text evidence="7">The sequence shown here is derived from an EMBL/GenBank/DDBJ whole genome shotgun (WGS) entry which is preliminary data.</text>
</comment>
<dbReference type="SUPFAM" id="SSF53383">
    <property type="entry name" value="PLP-dependent transferases"/>
    <property type="match status" value="1"/>
</dbReference>
<evidence type="ECO:0000313" key="7">
    <source>
        <dbReference type="EMBL" id="MFD1218120.1"/>
    </source>
</evidence>
<evidence type="ECO:0000256" key="1">
    <source>
        <dbReference type="ARBA" id="ARBA00001933"/>
    </source>
</evidence>
<sequence length="455" mass="50661">MKYPIEPFKIKTIQKIQRKSASERENILTNAKYNVFKIASEDVYIDLLTDSGTGAMSADQWSAIMMGDESYAGATSFFRLKKVVDEIFQFQYFVPTHQGRAAEHILNEVLVEPGHYIPSNTHFDTTEANIRACGGNPVNLPEARKSTSSPFGGNIDLEKLSRFINDVGAYNIPYGMLTITNNGAGGLPVSLDNIRGASEIYRSNEIPFFIDACRYAENSYFIKKHDERYQSQTVEEISKEVFSCCDGITMSGKKDGLVNIGGFLAVNDSELFTKIKNIAVLREGFPTYGGLSGRDLDAMAVGLKEGIEEDYLEYRTSQTAYLGEGLREIGVPVLQPFGGHAVYVDSAAMFPHIPVEDFPGITLSSALYLAGGIRSVELGSVAFAHFDEALQKIVRPPLELVRLALPRRTYTQAHLDFVVRTFGEVLENVETYKGYEITWSPEHLRHFTAEFKSKL</sequence>